<feature type="signal peptide" evidence="5">
    <location>
        <begin position="1"/>
        <end position="19"/>
    </location>
</feature>
<sequence>MAFTAVSVLLNFLGGNVTTSSPLNITTTNFGNLDVGNFGNAGNSGNVGNVVNSVNLQLNENPLRHTRTLDPRGNYRLEWEVDWKEERVIFNVTAATRGYIGFGLSRKGKMSGADIVIGGVDKNGKPYFSDRHAIGNQLPVLDQSQDWTLHEAWERGGLTFLSFSRPFDTCDKVGDLVISENSLVSVIWAYGENDDELEYHYERRGVYDLYLLDPNLAPQSLIDRFNRRSMASIPPRLGVGGSSGAATNLFRIQTQRTVPLQDTLYWCSFHRVPTTTKHHIIGYDVTFPSETDRRHVHHVLLHRCVSQPGSTTAQTLSQSSLNDGGPCYLTDAIGPPGFAFCRELSVVWGVGGTAIFFPPHVGLSMSENGEEYFMLQVHYDNPNLLSNLRISSSIDLYYTSTLRQNDGGILNIGATAPGTTNLVIPPSSIDHVITGHCASRCTQRMFPSQGISVFATLLHTHVTGRAARLRQFRGGKELPWVIADDNFNFNYQQIRLLPEEKRILPGDHLAARCVYDSTLRNGSVVTGGYSTREEMCLAFMFYYTRIPGTYNCLSDIQEASYTENLLGIRNTTFDLNRRETVVTNPTEVSGQTVSNYLTNYLEWDLPLREEVQKQHLFQTQVSNCPTLESGSNSNPSAIGNNFRNSLGLRNQNQNQGGKFRYDPVTMGLSRPSTSFPSNFNNFNTGAGMLNGRVTSSGLTGGNNMGPATWVDNLEATRLSTGLREYQPESKCGFKGGYGSVETEKRGNRGKEQYDDRRYSDYDSRGEDYRKNRLNNQFGYDNSWF</sequence>
<feature type="chain" id="PRO_5046616240" description="DOMON domain-containing protein" evidence="5">
    <location>
        <begin position="20"/>
        <end position="784"/>
    </location>
</feature>
<keyword evidence="5" id="KW-0732">Signal</keyword>
<evidence type="ECO:0000313" key="8">
    <source>
        <dbReference type="Proteomes" id="UP001642540"/>
    </source>
</evidence>
<evidence type="ECO:0000259" key="6">
    <source>
        <dbReference type="PROSITE" id="PS50836"/>
    </source>
</evidence>
<feature type="region of interest" description="Disordered" evidence="4">
    <location>
        <begin position="733"/>
        <end position="767"/>
    </location>
</feature>
<dbReference type="CDD" id="cd09631">
    <property type="entry name" value="DOMON_DOH"/>
    <property type="match status" value="1"/>
</dbReference>
<dbReference type="InterPro" id="IPR000323">
    <property type="entry name" value="Cu2_ascorb_mOase_N"/>
</dbReference>
<dbReference type="InterPro" id="IPR045266">
    <property type="entry name" value="DOH_DOMON"/>
</dbReference>
<evidence type="ECO:0000256" key="5">
    <source>
        <dbReference type="SAM" id="SignalP"/>
    </source>
</evidence>
<dbReference type="SUPFAM" id="SSF49344">
    <property type="entry name" value="CBD9-like"/>
    <property type="match status" value="1"/>
</dbReference>
<dbReference type="EMBL" id="CAXLJM020000001">
    <property type="protein sequence ID" value="CAL8068132.1"/>
    <property type="molecule type" value="Genomic_DNA"/>
</dbReference>
<reference evidence="7 8" key="1">
    <citation type="submission" date="2024-08" db="EMBL/GenBank/DDBJ databases">
        <authorList>
            <person name="Cucini C."/>
            <person name="Frati F."/>
        </authorList>
    </citation>
    <scope>NUCLEOTIDE SEQUENCE [LARGE SCALE GENOMIC DNA]</scope>
</reference>
<dbReference type="PANTHER" id="PTHR10157">
    <property type="entry name" value="DOPAMINE BETA HYDROXYLASE RELATED"/>
    <property type="match status" value="1"/>
</dbReference>
<accession>A0ABP1PHQ5</accession>
<dbReference type="Pfam" id="PF03351">
    <property type="entry name" value="DOMON"/>
    <property type="match status" value="1"/>
</dbReference>
<dbReference type="Proteomes" id="UP001642540">
    <property type="component" value="Unassembled WGS sequence"/>
</dbReference>
<dbReference type="Gene3D" id="2.60.40.1210">
    <property type="entry name" value="Cellobiose dehydrogenase, cytochrome domain"/>
    <property type="match status" value="1"/>
</dbReference>
<protein>
    <recommendedName>
        <fullName evidence="6">DOMON domain-containing protein</fullName>
    </recommendedName>
</protein>
<dbReference type="SMART" id="SM00664">
    <property type="entry name" value="DoH"/>
    <property type="match status" value="1"/>
</dbReference>
<dbReference type="PANTHER" id="PTHR10157:SF23">
    <property type="entry name" value="MOXD1 HOMOLOG 1"/>
    <property type="match status" value="1"/>
</dbReference>
<dbReference type="Pfam" id="PF01082">
    <property type="entry name" value="Cu2_monooxygen"/>
    <property type="match status" value="1"/>
</dbReference>
<evidence type="ECO:0000256" key="4">
    <source>
        <dbReference type="SAM" id="MobiDB-lite"/>
    </source>
</evidence>
<dbReference type="PROSITE" id="PS50836">
    <property type="entry name" value="DOMON"/>
    <property type="match status" value="1"/>
</dbReference>
<evidence type="ECO:0000256" key="1">
    <source>
        <dbReference type="ARBA" id="ARBA00010676"/>
    </source>
</evidence>
<comment type="caution">
    <text evidence="7">The sequence shown here is derived from an EMBL/GenBank/DDBJ whole genome shotgun (WGS) entry which is preliminary data.</text>
</comment>
<keyword evidence="3" id="KW-0325">Glycoprotein</keyword>
<name>A0ABP1PHQ5_9HEXA</name>
<gene>
    <name evidence="7" type="ORF">ODALV1_LOCUS126</name>
</gene>
<dbReference type="InterPro" id="IPR024548">
    <property type="entry name" value="Cu2_monoox_C"/>
</dbReference>
<dbReference type="InterPro" id="IPR036939">
    <property type="entry name" value="Cu2_ascorb_mOase_N_sf"/>
</dbReference>
<dbReference type="Gene3D" id="2.60.120.230">
    <property type="match status" value="1"/>
</dbReference>
<dbReference type="InterPro" id="IPR005018">
    <property type="entry name" value="DOMON_domain"/>
</dbReference>
<dbReference type="PRINTS" id="PR00767">
    <property type="entry name" value="DBMONOXGNASE"/>
</dbReference>
<dbReference type="InterPro" id="IPR028460">
    <property type="entry name" value="Tbh/DBH"/>
</dbReference>
<keyword evidence="8" id="KW-1185">Reference proteome</keyword>
<dbReference type="InterPro" id="IPR008977">
    <property type="entry name" value="PHM/PNGase_F_dom_sf"/>
</dbReference>
<evidence type="ECO:0000256" key="2">
    <source>
        <dbReference type="ARBA" id="ARBA00023157"/>
    </source>
</evidence>
<organism evidence="7 8">
    <name type="scientific">Orchesella dallaii</name>
    <dbReference type="NCBI Taxonomy" id="48710"/>
    <lineage>
        <taxon>Eukaryota</taxon>
        <taxon>Metazoa</taxon>
        <taxon>Ecdysozoa</taxon>
        <taxon>Arthropoda</taxon>
        <taxon>Hexapoda</taxon>
        <taxon>Collembola</taxon>
        <taxon>Entomobryomorpha</taxon>
        <taxon>Entomobryoidea</taxon>
        <taxon>Orchesellidae</taxon>
        <taxon>Orchesellinae</taxon>
        <taxon>Orchesella</taxon>
    </lineage>
</organism>
<evidence type="ECO:0000256" key="3">
    <source>
        <dbReference type="ARBA" id="ARBA00023180"/>
    </source>
</evidence>
<feature type="region of interest" description="Disordered" evidence="4">
    <location>
        <begin position="625"/>
        <end position="645"/>
    </location>
</feature>
<feature type="domain" description="DOMON" evidence="6">
    <location>
        <begin position="73"/>
        <end position="191"/>
    </location>
</feature>
<dbReference type="Pfam" id="PF03712">
    <property type="entry name" value="Cu2_monoox_C"/>
    <property type="match status" value="1"/>
</dbReference>
<feature type="compositionally biased region" description="Basic and acidic residues" evidence="4">
    <location>
        <begin position="741"/>
        <end position="767"/>
    </location>
</feature>
<evidence type="ECO:0000313" key="7">
    <source>
        <dbReference type="EMBL" id="CAL8068132.1"/>
    </source>
</evidence>
<dbReference type="Gene3D" id="2.60.120.310">
    <property type="entry name" value="Copper type II, ascorbate-dependent monooxygenase, N-terminal domain"/>
    <property type="match status" value="1"/>
</dbReference>
<dbReference type="SUPFAM" id="SSF49742">
    <property type="entry name" value="PHM/PNGase F"/>
    <property type="match status" value="2"/>
</dbReference>
<proteinExistence type="inferred from homology"/>
<dbReference type="InterPro" id="IPR014784">
    <property type="entry name" value="Cu2_ascorb_mOase-like_C"/>
</dbReference>
<comment type="similarity">
    <text evidence="1">Belongs to the copper type II ascorbate-dependent monooxygenase family.</text>
</comment>
<dbReference type="InterPro" id="IPR000945">
    <property type="entry name" value="DBH-like"/>
</dbReference>
<keyword evidence="2" id="KW-1015">Disulfide bond</keyword>